<protein>
    <submittedName>
        <fullName evidence="1">Uncharacterized protein</fullName>
    </submittedName>
</protein>
<reference evidence="1" key="2">
    <citation type="journal article" date="2021" name="PeerJ">
        <title>Extensive microbial diversity within the chicken gut microbiome revealed by metagenomics and culture.</title>
        <authorList>
            <person name="Gilroy R."/>
            <person name="Ravi A."/>
            <person name="Getino M."/>
            <person name="Pursley I."/>
            <person name="Horton D.L."/>
            <person name="Alikhan N.F."/>
            <person name="Baker D."/>
            <person name="Gharbi K."/>
            <person name="Hall N."/>
            <person name="Watson M."/>
            <person name="Adriaenssens E.M."/>
            <person name="Foster-Nyarko E."/>
            <person name="Jarju S."/>
            <person name="Secka A."/>
            <person name="Antonio M."/>
            <person name="Oren A."/>
            <person name="Chaudhuri R.R."/>
            <person name="La Ragione R."/>
            <person name="Hildebrand F."/>
            <person name="Pallen M.J."/>
        </authorList>
    </citation>
    <scope>NUCLEOTIDE SEQUENCE</scope>
    <source>
        <strain evidence="1">CHK191-8634</strain>
    </source>
</reference>
<evidence type="ECO:0000313" key="1">
    <source>
        <dbReference type="EMBL" id="HIU43536.1"/>
    </source>
</evidence>
<sequence length="305" mass="34014">MKKILPILAAAAVSAALTALVMWRFAWPHEDARTDEAAQNMGFGLFSWDSDVPDSESGRQALEQCVERAGVTALYQQFSDEALASGGAEGLVQDMRQSGVAVYALMGEAEWAYDEDGAELIEEIEKAASYNRQVGPEDRIAGVVADVEPYLLDEWDEEGRERGELMEGYLSGMVCAYQYASRSGLEFWPCIPMFYDSSAPEVLEKLIETACDGVAVMNYNRSDEYGQIAREIDFAREYGKGIVCIYELQQAGEHDLEDINTYAGEGLEALWQSAARLDKQFGYEHLSFAYHYLDPLADMLEDMDQ</sequence>
<gene>
    <name evidence="1" type="ORF">IAB67_04480</name>
</gene>
<comment type="caution">
    <text evidence="1">The sequence shown here is derived from an EMBL/GenBank/DDBJ whole genome shotgun (WGS) entry which is preliminary data.</text>
</comment>
<evidence type="ECO:0000313" key="2">
    <source>
        <dbReference type="Proteomes" id="UP000824073"/>
    </source>
</evidence>
<proteinExistence type="predicted"/>
<name>A0A9D1IVL2_9CLOT</name>
<organism evidence="1 2">
    <name type="scientific">Candidatus Ventrousia excrementavium</name>
    <dbReference type="NCBI Taxonomy" id="2840961"/>
    <lineage>
        <taxon>Bacteria</taxon>
        <taxon>Bacillati</taxon>
        <taxon>Bacillota</taxon>
        <taxon>Clostridia</taxon>
        <taxon>Eubacteriales</taxon>
        <taxon>Clostridiaceae</taxon>
        <taxon>Clostridiaceae incertae sedis</taxon>
        <taxon>Candidatus Ventrousia</taxon>
    </lineage>
</organism>
<dbReference type="EMBL" id="DVMR01000037">
    <property type="protein sequence ID" value="HIU43536.1"/>
    <property type="molecule type" value="Genomic_DNA"/>
</dbReference>
<reference evidence="1" key="1">
    <citation type="submission" date="2020-10" db="EMBL/GenBank/DDBJ databases">
        <authorList>
            <person name="Gilroy R."/>
        </authorList>
    </citation>
    <scope>NUCLEOTIDE SEQUENCE</scope>
    <source>
        <strain evidence="1">CHK191-8634</strain>
    </source>
</reference>
<dbReference type="AlphaFoldDB" id="A0A9D1IVL2"/>
<accession>A0A9D1IVL2</accession>
<dbReference type="Proteomes" id="UP000824073">
    <property type="component" value="Unassembled WGS sequence"/>
</dbReference>